<proteinExistence type="predicted"/>
<dbReference type="EMBL" id="JASSZA010000009">
    <property type="protein sequence ID" value="KAK2101485.1"/>
    <property type="molecule type" value="Genomic_DNA"/>
</dbReference>
<accession>A0ABQ9UXF1</accession>
<name>A0ABQ9UXF1_SAGOE</name>
<reference evidence="1 2" key="1">
    <citation type="submission" date="2023-05" db="EMBL/GenBank/DDBJ databases">
        <title>B98-5 Cell Line De Novo Hybrid Assembly: An Optical Mapping Approach.</title>
        <authorList>
            <person name="Kananen K."/>
            <person name="Auerbach J.A."/>
            <person name="Kautto E."/>
            <person name="Blachly J.S."/>
        </authorList>
    </citation>
    <scope>NUCLEOTIDE SEQUENCE [LARGE SCALE GENOMIC DNA]</scope>
    <source>
        <strain evidence="1">B95-8</strain>
        <tissue evidence="1">Cell line</tissue>
    </source>
</reference>
<protein>
    <recommendedName>
        <fullName evidence="3">Condensation domain-containing protein</fullName>
    </recommendedName>
</protein>
<keyword evidence="2" id="KW-1185">Reference proteome</keyword>
<gene>
    <name evidence="1" type="ORF">P7K49_019151</name>
</gene>
<evidence type="ECO:0000313" key="2">
    <source>
        <dbReference type="Proteomes" id="UP001266305"/>
    </source>
</evidence>
<comment type="caution">
    <text evidence="1">The sequence shown here is derived from an EMBL/GenBank/DDBJ whole genome shotgun (WGS) entry which is preliminary data.</text>
</comment>
<dbReference type="Proteomes" id="UP001266305">
    <property type="component" value="Unassembled WGS sequence"/>
</dbReference>
<sequence length="92" mass="10299">FQPTRLPFPQALALRYPYEPQDPVVPSPGPSVRIPVNEAGQTASVSAAWVTMARGNERLQEIHLLGLEQSTELFWALLEAILSQEVHERHVD</sequence>
<evidence type="ECO:0000313" key="1">
    <source>
        <dbReference type="EMBL" id="KAK2101485.1"/>
    </source>
</evidence>
<evidence type="ECO:0008006" key="3">
    <source>
        <dbReference type="Google" id="ProtNLM"/>
    </source>
</evidence>
<feature type="non-terminal residue" evidence="1">
    <location>
        <position position="1"/>
    </location>
</feature>
<organism evidence="1 2">
    <name type="scientific">Saguinus oedipus</name>
    <name type="common">Cotton-top tamarin</name>
    <name type="synonym">Oedipomidas oedipus</name>
    <dbReference type="NCBI Taxonomy" id="9490"/>
    <lineage>
        <taxon>Eukaryota</taxon>
        <taxon>Metazoa</taxon>
        <taxon>Chordata</taxon>
        <taxon>Craniata</taxon>
        <taxon>Vertebrata</taxon>
        <taxon>Euteleostomi</taxon>
        <taxon>Mammalia</taxon>
        <taxon>Eutheria</taxon>
        <taxon>Euarchontoglires</taxon>
        <taxon>Primates</taxon>
        <taxon>Haplorrhini</taxon>
        <taxon>Platyrrhini</taxon>
        <taxon>Cebidae</taxon>
        <taxon>Callitrichinae</taxon>
        <taxon>Saguinus</taxon>
    </lineage>
</organism>